<dbReference type="GeneID" id="108899242"/>
<feature type="region of interest" description="Disordered" evidence="1">
    <location>
        <begin position="1"/>
        <end position="91"/>
    </location>
</feature>
<dbReference type="Pfam" id="PF18749">
    <property type="entry name" value="SNAD3"/>
    <property type="match status" value="1"/>
</dbReference>
<evidence type="ECO:0000313" key="2">
    <source>
        <dbReference type="Proteomes" id="UP000694890"/>
    </source>
</evidence>
<gene>
    <name evidence="3" type="primary">LOC108899242</name>
</gene>
<evidence type="ECO:0000313" key="3">
    <source>
        <dbReference type="RefSeq" id="XP_018555099.1"/>
    </source>
</evidence>
<dbReference type="AlphaFoldDB" id="A0AAJ7VI62"/>
<evidence type="ECO:0000256" key="1">
    <source>
        <dbReference type="SAM" id="MobiDB-lite"/>
    </source>
</evidence>
<dbReference type="RefSeq" id="XP_018555099.1">
    <property type="nucleotide sequence ID" value="XM_018699583.2"/>
</dbReference>
<proteinExistence type="predicted"/>
<name>A0AAJ7VI62_LATCA</name>
<dbReference type="KEGG" id="lcf:108899242"/>
<organism evidence="2 3">
    <name type="scientific">Lates calcarifer</name>
    <name type="common">Barramundi</name>
    <name type="synonym">Holocentrus calcarifer</name>
    <dbReference type="NCBI Taxonomy" id="8187"/>
    <lineage>
        <taxon>Eukaryota</taxon>
        <taxon>Metazoa</taxon>
        <taxon>Chordata</taxon>
        <taxon>Craniata</taxon>
        <taxon>Vertebrata</taxon>
        <taxon>Euteleostomi</taxon>
        <taxon>Actinopterygii</taxon>
        <taxon>Neopterygii</taxon>
        <taxon>Teleostei</taxon>
        <taxon>Neoteleostei</taxon>
        <taxon>Acanthomorphata</taxon>
        <taxon>Carangaria</taxon>
        <taxon>Carangaria incertae sedis</taxon>
        <taxon>Centropomidae</taxon>
        <taxon>Lates</taxon>
    </lineage>
</organism>
<dbReference type="Proteomes" id="UP000694890">
    <property type="component" value="Linkage group LG8"/>
</dbReference>
<protein>
    <submittedName>
        <fullName evidence="3">Uncharacterized protein LOC108899242</fullName>
    </submittedName>
</protein>
<sequence>MQSDRSRQQVPEILEREEMSSTSSTTAELLSPQRAPLNISEANNSSSELDKDSHLHPLSPQPRDATHSSEGSRIMGRKRSSQKRKSSEENNSGKYFKYSEREIENCIFWHRFTKHINSIVFHHENISQIFSLVTKTKKLNTKLLLAVEKLYPIQTSTKNLEYVSSALKSEEVKKRWDEMTKQNQTEIFNKEMEHYSALKNELVDKAEHVPFEKQFAFAIVVMEDECRIFPVVFPQHKHETPNLDITQHSEEILIGQLDEFFPQNRIKLKSVFMYTYHSPCLERTGNTECCMFKLLDKANEWNEKYGTLLYVAFTKLWGLNDPNYLKKQKSTNKSDPCSDFYQLLIQKYKRRALQIGHYKF</sequence>
<reference evidence="3" key="1">
    <citation type="submission" date="2025-08" db="UniProtKB">
        <authorList>
            <consortium name="RefSeq"/>
        </authorList>
    </citation>
    <scope>IDENTIFICATION</scope>
    <source>
        <tissue evidence="3">Brain</tissue>
    </source>
</reference>
<feature type="compositionally biased region" description="Basic and acidic residues" evidence="1">
    <location>
        <begin position="1"/>
        <end position="19"/>
    </location>
</feature>
<feature type="compositionally biased region" description="Low complexity" evidence="1">
    <location>
        <begin position="20"/>
        <end position="31"/>
    </location>
</feature>
<accession>A0AAJ7VI62</accession>
<feature type="compositionally biased region" description="Basic residues" evidence="1">
    <location>
        <begin position="75"/>
        <end position="84"/>
    </location>
</feature>
<dbReference type="InterPro" id="IPR040820">
    <property type="entry name" value="SNAD3"/>
</dbReference>